<evidence type="ECO:0000256" key="1">
    <source>
        <dbReference type="SAM" id="Phobius"/>
    </source>
</evidence>
<dbReference type="AlphaFoldDB" id="A0A4Y7JF71"/>
<keyword evidence="1" id="KW-1133">Transmembrane helix</keyword>
<protein>
    <recommendedName>
        <fullName evidence="4">Son of sevenless</fullName>
    </recommendedName>
</protein>
<feature type="transmembrane region" description="Helical" evidence="1">
    <location>
        <begin position="220"/>
        <end position="250"/>
    </location>
</feature>
<dbReference type="Proteomes" id="UP000316621">
    <property type="component" value="Chromosome 4"/>
</dbReference>
<keyword evidence="3" id="KW-1185">Reference proteome</keyword>
<dbReference type="PANTHER" id="PTHR33133">
    <property type="entry name" value="OS08G0107100 PROTEIN-RELATED"/>
    <property type="match status" value="1"/>
</dbReference>
<proteinExistence type="predicted"/>
<dbReference type="OrthoDB" id="1926790at2759"/>
<keyword evidence="1" id="KW-0472">Membrane</keyword>
<reference evidence="2 3" key="1">
    <citation type="journal article" date="2018" name="Science">
        <title>The opium poppy genome and morphinan production.</title>
        <authorList>
            <person name="Guo L."/>
            <person name="Winzer T."/>
            <person name="Yang X."/>
            <person name="Li Y."/>
            <person name="Ning Z."/>
            <person name="He Z."/>
            <person name="Teodor R."/>
            <person name="Lu Y."/>
            <person name="Bowser T.A."/>
            <person name="Graham I.A."/>
            <person name="Ye K."/>
        </authorList>
    </citation>
    <scope>NUCLEOTIDE SEQUENCE [LARGE SCALE GENOMIC DNA]</scope>
    <source>
        <strain evidence="3">cv. HN1</strain>
        <tissue evidence="2">Leaves</tissue>
    </source>
</reference>
<dbReference type="OMA" id="CKSSEME"/>
<gene>
    <name evidence="2" type="ORF">C5167_005868</name>
</gene>
<evidence type="ECO:0000313" key="3">
    <source>
        <dbReference type="Proteomes" id="UP000316621"/>
    </source>
</evidence>
<dbReference type="EMBL" id="CM010718">
    <property type="protein sequence ID" value="RZC58571.1"/>
    <property type="molecule type" value="Genomic_DNA"/>
</dbReference>
<name>A0A4Y7JF71_PAPSO</name>
<evidence type="ECO:0000313" key="2">
    <source>
        <dbReference type="EMBL" id="RZC58571.1"/>
    </source>
</evidence>
<sequence length="359" mass="40234">MEVTVGHCEQIESIDLNNSDGEETPLHVFEMETLDSDRRRSFCIDQQFDSMDALEILREAVRILRYDNSAFMLILFLLICPLSAISLSNLLLDQSLAKSLSTKLMLVGQSSGLPMKPLIKKLCISLSEMTVSFTFMLPFYITFSLLSKASTVYAVDCTYLRTHFHNSKFFAVIGKIWKRLLWTYLSVCMLIISCIALFLVFVIGICNVFSYLGFPPHMITYPFVVVGLVFVVIFANSIIVCKLSIVISILEDISGRRAILKSSSLIQGQIQVGLLISFGSMIGMAFVEGLYDHRVNTVSYGDGSSRLWEGPLLVFMYSFIVLIDHIMSAVFYFICKSSSSMETSEKEDQALVATMIPSA</sequence>
<organism evidence="2 3">
    <name type="scientific">Papaver somniferum</name>
    <name type="common">Opium poppy</name>
    <dbReference type="NCBI Taxonomy" id="3469"/>
    <lineage>
        <taxon>Eukaryota</taxon>
        <taxon>Viridiplantae</taxon>
        <taxon>Streptophyta</taxon>
        <taxon>Embryophyta</taxon>
        <taxon>Tracheophyta</taxon>
        <taxon>Spermatophyta</taxon>
        <taxon>Magnoliopsida</taxon>
        <taxon>Ranunculales</taxon>
        <taxon>Papaveraceae</taxon>
        <taxon>Papaveroideae</taxon>
        <taxon>Papaver</taxon>
    </lineage>
</organism>
<feature type="transmembrane region" description="Helical" evidence="1">
    <location>
        <begin position="70"/>
        <end position="92"/>
    </location>
</feature>
<accession>A0A4Y7JF71</accession>
<feature type="transmembrane region" description="Helical" evidence="1">
    <location>
        <begin position="311"/>
        <end position="334"/>
    </location>
</feature>
<feature type="transmembrane region" description="Helical" evidence="1">
    <location>
        <begin position="270"/>
        <end position="291"/>
    </location>
</feature>
<evidence type="ECO:0008006" key="4">
    <source>
        <dbReference type="Google" id="ProtNLM"/>
    </source>
</evidence>
<dbReference type="PANTHER" id="PTHR33133:SF1">
    <property type="entry name" value="EXPRESSED PROTEIN-RELATED"/>
    <property type="match status" value="1"/>
</dbReference>
<keyword evidence="1" id="KW-0812">Transmembrane</keyword>
<dbReference type="Gramene" id="RZC58571">
    <property type="protein sequence ID" value="RZC58571"/>
    <property type="gene ID" value="C5167_005868"/>
</dbReference>
<feature type="transmembrane region" description="Helical" evidence="1">
    <location>
        <begin position="181"/>
        <end position="214"/>
    </location>
</feature>